<dbReference type="EMBL" id="VJMJ01000163">
    <property type="protein sequence ID" value="KAF0729575.1"/>
    <property type="molecule type" value="Genomic_DNA"/>
</dbReference>
<keyword evidence="1" id="KW-0812">Transmembrane</keyword>
<proteinExistence type="predicted"/>
<feature type="transmembrane region" description="Helical" evidence="1">
    <location>
        <begin position="168"/>
        <end position="188"/>
    </location>
</feature>
<reference evidence="3 4" key="1">
    <citation type="submission" date="2019-07" db="EMBL/GenBank/DDBJ databases">
        <title>Genomics analysis of Aphanomyces spp. identifies a new class of oomycete effector associated with host adaptation.</title>
        <authorList>
            <person name="Gaulin E."/>
        </authorList>
    </citation>
    <scope>NUCLEOTIDE SEQUENCE [LARGE SCALE GENOMIC DNA]</scope>
    <source>
        <strain evidence="3 4">ATCC 201684</strain>
    </source>
</reference>
<organism evidence="3 4">
    <name type="scientific">Aphanomyces euteiches</name>
    <dbReference type="NCBI Taxonomy" id="100861"/>
    <lineage>
        <taxon>Eukaryota</taxon>
        <taxon>Sar</taxon>
        <taxon>Stramenopiles</taxon>
        <taxon>Oomycota</taxon>
        <taxon>Saprolegniomycetes</taxon>
        <taxon>Saprolegniales</taxon>
        <taxon>Verrucalvaceae</taxon>
        <taxon>Aphanomyces</taxon>
    </lineage>
</organism>
<name>A0A6G0WQA2_9STRA</name>
<feature type="signal peptide" evidence="2">
    <location>
        <begin position="1"/>
        <end position="16"/>
    </location>
</feature>
<keyword evidence="1" id="KW-0472">Membrane</keyword>
<keyword evidence="4" id="KW-1185">Reference proteome</keyword>
<feature type="transmembrane region" description="Helical" evidence="1">
    <location>
        <begin position="133"/>
        <end position="156"/>
    </location>
</feature>
<sequence>MSICATLFCFLGLVLSIFGVSLSSWSAGSQPQQQPQALQEASGPIQGANISAGPWGFCITGTNETGGVSKCFKFHSPTDSVVFVNSSTFAFRPAMTNLDRQSHGNQDLMAMATSESGPTFAETSCGRAGRGTLVLAVIAPVVAALATLLLLAQYCFTIATQRVTLGTSAFLILISFVCTVVALAMWAHGSPQNTSYGAGFVLEVLAAVSFFIALLSALWGMRRAAD</sequence>
<feature type="chain" id="PRO_5026194957" description="TRP C-terminal domain-containing protein" evidence="2">
    <location>
        <begin position="17"/>
        <end position="226"/>
    </location>
</feature>
<dbReference type="Proteomes" id="UP000481153">
    <property type="component" value="Unassembled WGS sequence"/>
</dbReference>
<dbReference type="AlphaFoldDB" id="A0A6G0WQA2"/>
<feature type="transmembrane region" description="Helical" evidence="1">
    <location>
        <begin position="200"/>
        <end position="221"/>
    </location>
</feature>
<evidence type="ECO:0000313" key="4">
    <source>
        <dbReference type="Proteomes" id="UP000481153"/>
    </source>
</evidence>
<evidence type="ECO:0000256" key="1">
    <source>
        <dbReference type="SAM" id="Phobius"/>
    </source>
</evidence>
<dbReference type="Gene3D" id="1.20.140.150">
    <property type="match status" value="1"/>
</dbReference>
<accession>A0A6G0WQA2</accession>
<dbReference type="VEuPathDB" id="FungiDB:AeMF1_011802"/>
<evidence type="ECO:0008006" key="5">
    <source>
        <dbReference type="Google" id="ProtNLM"/>
    </source>
</evidence>
<keyword evidence="1" id="KW-1133">Transmembrane helix</keyword>
<comment type="caution">
    <text evidence="3">The sequence shown here is derived from an EMBL/GenBank/DDBJ whole genome shotgun (WGS) entry which is preliminary data.</text>
</comment>
<gene>
    <name evidence="3" type="ORF">Ae201684_012843</name>
</gene>
<keyword evidence="2" id="KW-0732">Signal</keyword>
<evidence type="ECO:0000313" key="3">
    <source>
        <dbReference type="EMBL" id="KAF0729575.1"/>
    </source>
</evidence>
<protein>
    <recommendedName>
        <fullName evidence="5">TRP C-terminal domain-containing protein</fullName>
    </recommendedName>
</protein>
<evidence type="ECO:0000256" key="2">
    <source>
        <dbReference type="SAM" id="SignalP"/>
    </source>
</evidence>